<gene>
    <name evidence="1" type="ORF">VL20_4316</name>
</gene>
<dbReference type="AlphaFoldDB" id="A0A0K1S5B7"/>
<dbReference type="Proteomes" id="UP000068167">
    <property type="component" value="Chromosome"/>
</dbReference>
<proteinExistence type="predicted"/>
<reference evidence="1 2" key="1">
    <citation type="journal article" date="2016" name="Stand. Genomic Sci.">
        <title>Complete genome sequence and genomic characterization of Microcystis panniformis FACHB 1757 by third-generation sequencing.</title>
        <authorList>
            <person name="Zhang J.Y."/>
            <person name="Guan R."/>
            <person name="Zhang H.J."/>
            <person name="Li H."/>
            <person name="Xiao P."/>
            <person name="Yu G.L."/>
            <person name="Du L."/>
            <person name="Cao D.M."/>
            <person name="Zhu B.C."/>
            <person name="Li R.H."/>
            <person name="Lu Z.H."/>
        </authorList>
    </citation>
    <scope>NUCLEOTIDE SEQUENCE [LARGE SCALE GENOMIC DNA]</scope>
    <source>
        <strain evidence="1 2">FACHB-1757</strain>
    </source>
</reference>
<accession>A0A0K1S5B7</accession>
<protein>
    <submittedName>
        <fullName evidence="1">Uncharacterized protein</fullName>
    </submittedName>
</protein>
<dbReference type="PATRIC" id="fig|1638788.3.peg.4347"/>
<organism evidence="1 2">
    <name type="scientific">Microcystis panniformis FACHB-1757</name>
    <dbReference type="NCBI Taxonomy" id="1638788"/>
    <lineage>
        <taxon>Bacteria</taxon>
        <taxon>Bacillati</taxon>
        <taxon>Cyanobacteriota</taxon>
        <taxon>Cyanophyceae</taxon>
        <taxon>Oscillatoriophycideae</taxon>
        <taxon>Chroococcales</taxon>
        <taxon>Microcystaceae</taxon>
        <taxon>Microcystis</taxon>
    </lineage>
</organism>
<sequence>MNIILHNFLLKSVDKMTMIIFKFNYQFLTISLFSCQLSDLSFQ</sequence>
<evidence type="ECO:0000313" key="1">
    <source>
        <dbReference type="EMBL" id="AKV69245.1"/>
    </source>
</evidence>
<name>A0A0K1S5B7_9CHRO</name>
<evidence type="ECO:0000313" key="2">
    <source>
        <dbReference type="Proteomes" id="UP000068167"/>
    </source>
</evidence>
<keyword evidence="2" id="KW-1185">Reference proteome</keyword>
<dbReference type="EMBL" id="CP011339">
    <property type="protein sequence ID" value="AKV69245.1"/>
    <property type="molecule type" value="Genomic_DNA"/>
</dbReference>
<dbReference type="KEGG" id="mpk:VL20_4316"/>